<gene>
    <name evidence="2" type="ORF">SCHCODRAFT_231457</name>
</gene>
<feature type="signal peptide" evidence="1">
    <location>
        <begin position="1"/>
        <end position="25"/>
    </location>
</feature>
<accession>D8PQ98</accession>
<sequence length="221" mass="24512">MLLTRTLCFSLLAASASVGAPRAQALQIQSPFKYIHTTTANSMSKALNSAGLAPEDSRKLPERAPQPHEEKILQAIKEMYSCNPKETTFDIYASEAIFHDPVGIAEGVQSIRAQFVGLAKIFARADIPKFRVLENPESVPKSTILIDQDVAYYRDDKADSPTKTMNSLLTIETDNSHRVTRHYENWNHEGTSTSEDGFLGMLNEQRKRITASLTDAVVGKK</sequence>
<protein>
    <recommendedName>
        <fullName evidence="4">SnoaL-like domain-containing protein</fullName>
    </recommendedName>
</protein>
<dbReference type="Proteomes" id="UP000007431">
    <property type="component" value="Unassembled WGS sequence"/>
</dbReference>
<dbReference type="OMA" id="WWDKKPI"/>
<keyword evidence="1" id="KW-0732">Signal</keyword>
<dbReference type="KEGG" id="scm:SCHCO_02611490"/>
<organism evidence="3">
    <name type="scientific">Schizophyllum commune (strain H4-8 / FGSC 9210)</name>
    <name type="common">Split gill fungus</name>
    <dbReference type="NCBI Taxonomy" id="578458"/>
    <lineage>
        <taxon>Eukaryota</taxon>
        <taxon>Fungi</taxon>
        <taxon>Dikarya</taxon>
        <taxon>Basidiomycota</taxon>
        <taxon>Agaricomycotina</taxon>
        <taxon>Agaricomycetes</taxon>
        <taxon>Agaricomycetidae</taxon>
        <taxon>Agaricales</taxon>
        <taxon>Schizophyllaceae</taxon>
        <taxon>Schizophyllum</taxon>
    </lineage>
</organism>
<proteinExistence type="predicted"/>
<dbReference type="RefSeq" id="XP_003038642.1">
    <property type="nucleotide sequence ID" value="XM_003038596.1"/>
</dbReference>
<dbReference type="HOGENOM" id="CLU_109055_0_0_1"/>
<feature type="chain" id="PRO_5003120175" description="SnoaL-like domain-containing protein" evidence="1">
    <location>
        <begin position="26"/>
        <end position="221"/>
    </location>
</feature>
<dbReference type="OrthoDB" id="2400485at2759"/>
<evidence type="ECO:0000313" key="3">
    <source>
        <dbReference type="Proteomes" id="UP000007431"/>
    </source>
</evidence>
<dbReference type="EMBL" id="GL377302">
    <property type="protein sequence ID" value="EFJ03740.1"/>
    <property type="molecule type" value="Genomic_DNA"/>
</dbReference>
<dbReference type="InParanoid" id="D8PQ98"/>
<evidence type="ECO:0000256" key="1">
    <source>
        <dbReference type="SAM" id="SignalP"/>
    </source>
</evidence>
<dbReference type="VEuPathDB" id="FungiDB:SCHCODRAFT_02611490"/>
<reference evidence="2 3" key="1">
    <citation type="journal article" date="2010" name="Nat. Biotechnol.">
        <title>Genome sequence of the model mushroom Schizophyllum commune.</title>
        <authorList>
            <person name="Ohm R.A."/>
            <person name="de Jong J.F."/>
            <person name="Lugones L.G."/>
            <person name="Aerts A."/>
            <person name="Kothe E."/>
            <person name="Stajich J.E."/>
            <person name="de Vries R.P."/>
            <person name="Record E."/>
            <person name="Levasseur A."/>
            <person name="Baker S.E."/>
            <person name="Bartholomew K.A."/>
            <person name="Coutinho P.M."/>
            <person name="Erdmann S."/>
            <person name="Fowler T.J."/>
            <person name="Gathman A.C."/>
            <person name="Lombard V."/>
            <person name="Henrissat B."/>
            <person name="Knabe N."/>
            <person name="Kuees U."/>
            <person name="Lilly W.W."/>
            <person name="Lindquist E."/>
            <person name="Lucas S."/>
            <person name="Magnuson J.K."/>
            <person name="Piumi F."/>
            <person name="Raudaskoski M."/>
            <person name="Salamov A."/>
            <person name="Schmutz J."/>
            <person name="Schwarze F.W.M.R."/>
            <person name="vanKuyk P.A."/>
            <person name="Horton J.S."/>
            <person name="Grigoriev I.V."/>
            <person name="Woesten H.A.B."/>
        </authorList>
    </citation>
    <scope>NUCLEOTIDE SEQUENCE [LARGE SCALE GENOMIC DNA]</scope>
    <source>
        <strain evidence="3">H4-8 / FGSC 9210</strain>
    </source>
</reference>
<dbReference type="eggNOG" id="ENOG502S68B">
    <property type="taxonomic scope" value="Eukaryota"/>
</dbReference>
<evidence type="ECO:0000313" key="2">
    <source>
        <dbReference type="EMBL" id="EFJ03740.1"/>
    </source>
</evidence>
<name>D8PQ98_SCHCM</name>
<dbReference type="GeneID" id="9584936"/>
<dbReference type="AlphaFoldDB" id="D8PQ98"/>
<evidence type="ECO:0008006" key="4">
    <source>
        <dbReference type="Google" id="ProtNLM"/>
    </source>
</evidence>
<keyword evidence="3" id="KW-1185">Reference proteome</keyword>
<dbReference type="PANTHER" id="PTHR34213:SF2">
    <property type="entry name" value="NUCLEAR TRANSPORT FACTOR 2 (NTF2) FAMILY PROTEIN"/>
    <property type="match status" value="1"/>
</dbReference>
<dbReference type="PANTHER" id="PTHR34213">
    <property type="entry name" value="NUCLEAR TRANSPORT FACTOR 2 (NTF2) FAMILY PROTEIN"/>
    <property type="match status" value="1"/>
</dbReference>